<dbReference type="Gene3D" id="3.30.70.3490">
    <property type="match status" value="1"/>
</dbReference>
<organism evidence="2 3">
    <name type="scientific">Quercus suber</name>
    <name type="common">Cork oak</name>
    <dbReference type="NCBI Taxonomy" id="58331"/>
    <lineage>
        <taxon>Eukaryota</taxon>
        <taxon>Viridiplantae</taxon>
        <taxon>Streptophyta</taxon>
        <taxon>Embryophyta</taxon>
        <taxon>Tracheophyta</taxon>
        <taxon>Spermatophyta</taxon>
        <taxon>Magnoliopsida</taxon>
        <taxon>eudicotyledons</taxon>
        <taxon>Gunneridae</taxon>
        <taxon>Pentapetalae</taxon>
        <taxon>rosids</taxon>
        <taxon>fabids</taxon>
        <taxon>Fagales</taxon>
        <taxon>Fagaceae</taxon>
        <taxon>Quercus</taxon>
    </lineage>
</organism>
<dbReference type="GO" id="GO:0005829">
    <property type="term" value="C:cytosol"/>
    <property type="evidence" value="ECO:0007669"/>
    <property type="project" value="TreeGrafter"/>
</dbReference>
<dbReference type="Pfam" id="PF01237">
    <property type="entry name" value="Oxysterol_BP"/>
    <property type="match status" value="1"/>
</dbReference>
<comment type="caution">
    <text evidence="2">The sequence shown here is derived from an EMBL/GenBank/DDBJ whole genome shotgun (WGS) entry which is preliminary data.</text>
</comment>
<protein>
    <submittedName>
        <fullName evidence="2">Oxysterol-binding protein-related protein 2a</fullName>
    </submittedName>
</protein>
<dbReference type="PANTHER" id="PTHR10972">
    <property type="entry name" value="OXYSTEROL-BINDING PROTEIN-RELATED"/>
    <property type="match status" value="1"/>
</dbReference>
<feature type="region of interest" description="Disordered" evidence="1">
    <location>
        <begin position="232"/>
        <end position="271"/>
    </location>
</feature>
<dbReference type="PANTHER" id="PTHR10972:SF88">
    <property type="entry name" value="OXYSTEROL-BINDING PROTEIN-RELATED PROTEIN 2B"/>
    <property type="match status" value="1"/>
</dbReference>
<keyword evidence="3" id="KW-1185">Reference proteome</keyword>
<name>A0AAW0JGE1_QUESU</name>
<dbReference type="InterPro" id="IPR000648">
    <property type="entry name" value="Oxysterol-bd"/>
</dbReference>
<evidence type="ECO:0000256" key="1">
    <source>
        <dbReference type="SAM" id="MobiDB-lite"/>
    </source>
</evidence>
<dbReference type="AlphaFoldDB" id="A0AAW0JGE1"/>
<dbReference type="GO" id="GO:0032934">
    <property type="term" value="F:sterol binding"/>
    <property type="evidence" value="ECO:0007669"/>
    <property type="project" value="TreeGrafter"/>
</dbReference>
<dbReference type="EMBL" id="PKMF04000561">
    <property type="protein sequence ID" value="KAK7825924.1"/>
    <property type="molecule type" value="Genomic_DNA"/>
</dbReference>
<proteinExistence type="predicted"/>
<dbReference type="InterPro" id="IPR037239">
    <property type="entry name" value="OSBP_sf"/>
</dbReference>
<sequence length="271" mass="31245">MSPISGLDMGFELHAIQKRLVSEPFRGRIRKAKGIGGGSDEKGFFWEEMAKHCVRERQSSGRQSIDEIWKTLGQSPSSTHCLPLEGRGWKLWCDSNLRTKFWGRSIQLDPVGVLTLEFDDGEIFQWSKVNGFVEDVVGKKVATLFGKWDDSMYYVNNDGSGKPKDCTSSDASLLWKRSKPPPNLTRYNLTSFAITLNELTPRLQEKLPPMDSRLRSDQRHLENGEYEKVNVEKQRLEKRQRMSRKMQENGWKPRWFQKEEGDNGPFHYVGG</sequence>
<evidence type="ECO:0000313" key="3">
    <source>
        <dbReference type="Proteomes" id="UP000237347"/>
    </source>
</evidence>
<dbReference type="Proteomes" id="UP000237347">
    <property type="component" value="Unassembled WGS sequence"/>
</dbReference>
<dbReference type="Gene3D" id="2.40.160.120">
    <property type="match status" value="1"/>
</dbReference>
<dbReference type="GO" id="GO:0016020">
    <property type="term" value="C:membrane"/>
    <property type="evidence" value="ECO:0007669"/>
    <property type="project" value="TreeGrafter"/>
</dbReference>
<gene>
    <name evidence="2" type="primary">ORP2A_1</name>
    <name evidence="2" type="ORF">CFP56_032672</name>
</gene>
<evidence type="ECO:0000313" key="2">
    <source>
        <dbReference type="EMBL" id="KAK7825924.1"/>
    </source>
</evidence>
<reference evidence="2 3" key="1">
    <citation type="journal article" date="2018" name="Sci. Data">
        <title>The draft genome sequence of cork oak.</title>
        <authorList>
            <person name="Ramos A.M."/>
            <person name="Usie A."/>
            <person name="Barbosa P."/>
            <person name="Barros P.M."/>
            <person name="Capote T."/>
            <person name="Chaves I."/>
            <person name="Simoes F."/>
            <person name="Abreu I."/>
            <person name="Carrasquinho I."/>
            <person name="Faro C."/>
            <person name="Guimaraes J.B."/>
            <person name="Mendonca D."/>
            <person name="Nobrega F."/>
            <person name="Rodrigues L."/>
            <person name="Saibo N.J.M."/>
            <person name="Varela M.C."/>
            <person name="Egas C."/>
            <person name="Matos J."/>
            <person name="Miguel C.M."/>
            <person name="Oliveira M.M."/>
            <person name="Ricardo C.P."/>
            <person name="Goncalves S."/>
        </authorList>
    </citation>
    <scope>NUCLEOTIDE SEQUENCE [LARGE SCALE GENOMIC DNA]</scope>
    <source>
        <strain evidence="3">cv. HL8</strain>
    </source>
</reference>
<accession>A0AAW0JGE1</accession>
<dbReference type="SUPFAM" id="SSF144000">
    <property type="entry name" value="Oxysterol-binding protein-like"/>
    <property type="match status" value="1"/>
</dbReference>